<evidence type="ECO:0000313" key="3">
    <source>
        <dbReference type="Proteomes" id="UP000249682"/>
    </source>
</evidence>
<evidence type="ECO:0000313" key="1">
    <source>
        <dbReference type="EMBL" id="AWV48485.1"/>
    </source>
</evidence>
<accession>O33053</accession>
<reference evidence="1 3" key="4">
    <citation type="submission" date="2018-05" db="EMBL/GenBank/DDBJ databases">
        <title>Evolution of small genomes with special reference to Mycobacterium leprae.</title>
        <authorList>
            <person name="Mohanty P.S."/>
            <person name="Bansal A.K."/>
            <person name="Gupta U.D."/>
            <person name="Naaz F."/>
            <person name="Dwivedi V.D."/>
            <person name="Singh H."/>
            <person name="Gupta G."/>
            <person name="Sharma S."/>
            <person name="Arora M."/>
        </authorList>
    </citation>
    <scope>NUCLEOTIDE SEQUENCE [LARGE SCALE GENOMIC DNA]</scope>
    <source>
        <strain evidence="1 3">MRHRU-235-G</strain>
    </source>
</reference>
<proteinExistence type="predicted"/>
<reference evidence="2" key="1">
    <citation type="journal article" date="1993" name="Mol. Microbiol.">
        <title>Use of an ordered cosmid library to deduce the genomic organization of Mycobacterium leprae.</title>
        <authorList>
            <person name="Eiglmeier K."/>
            <person name="Honore N."/>
            <person name="Woods S.A."/>
            <person name="Caudron B."/>
            <person name="Cole S.T."/>
        </authorList>
    </citation>
    <scope>NUCLEOTIDE SEQUENCE</scope>
</reference>
<name>O33053_MYCLR</name>
<evidence type="ECO:0000313" key="2">
    <source>
        <dbReference type="EMBL" id="CAB16652.1"/>
    </source>
</evidence>
<dbReference type="EMBL" id="Z99494">
    <property type="protein sequence ID" value="CAB16652.1"/>
    <property type="molecule type" value="Genomic_DNA"/>
</dbReference>
<reference evidence="2" key="2">
    <citation type="submission" date="1997-09" db="EMBL/GenBank/DDBJ databases">
        <authorList>
            <person name="Parkhill J."/>
            <person name="Barrell B.G."/>
            <person name="Rajandream M.A."/>
        </authorList>
    </citation>
    <scope>NUCLEOTIDE SEQUENCE</scope>
</reference>
<dbReference type="EMBL" id="CP029543">
    <property type="protein sequence ID" value="AWV48485.1"/>
    <property type="molecule type" value="Genomic_DNA"/>
</dbReference>
<protein>
    <submittedName>
        <fullName evidence="2">Uncharacterized protein</fullName>
    </submittedName>
</protein>
<sequence length="95" mass="10891">MWHRVLNVFSRLRAQIHRTSRSIPDAVFTKLDFYRELPPVLDGYRNSLIWFSYGRGNNGHAVRVVFLGTGQSWVRGGCNQSLPCQHLSLDHGLPN</sequence>
<dbReference type="AlphaFoldDB" id="O33053"/>
<reference evidence="2" key="3">
    <citation type="submission" date="1997-09" db="EMBL/GenBank/DDBJ databases">
        <authorList>
            <person name="Badcock K."/>
            <person name="Churcher C.M."/>
        </authorList>
    </citation>
    <scope>NUCLEOTIDE SEQUENCE</scope>
</reference>
<organism evidence="2">
    <name type="scientific">Mycobacterium leprae</name>
    <dbReference type="NCBI Taxonomy" id="1769"/>
    <lineage>
        <taxon>Bacteria</taxon>
        <taxon>Bacillati</taxon>
        <taxon>Actinomycetota</taxon>
        <taxon>Actinomycetes</taxon>
        <taxon>Mycobacteriales</taxon>
        <taxon>Mycobacteriaceae</taxon>
        <taxon>Mycobacterium</taxon>
    </lineage>
</organism>
<dbReference type="Proteomes" id="UP000249682">
    <property type="component" value="Chromosome"/>
</dbReference>
<gene>
    <name evidence="2" type="primary">MLCB57.12</name>
    <name evidence="1" type="ORF">DIJ64_11730</name>
</gene>
<dbReference type="PIR" id="T45340">
    <property type="entry name" value="T45340"/>
</dbReference>